<dbReference type="SUPFAM" id="SSF46785">
    <property type="entry name" value="Winged helix' DNA-binding domain"/>
    <property type="match status" value="1"/>
</dbReference>
<feature type="domain" description="IclR-ED" evidence="5">
    <location>
        <begin position="62"/>
        <end position="245"/>
    </location>
</feature>
<keyword evidence="7" id="KW-1185">Reference proteome</keyword>
<sequence length="251" mass="28038">MLDRTVAILDSFSLDQPILGVRDVARLTGLSSSTVGRIMVYLKDLGILNQDPETLSYMMGSKPLAWAGIYTVTSDVRTLALPIMVRLQEQTRETLSLYVLEGDERVCVERLESQETVRMVSRVGRRIPLYTGSAGKIFLAYLPEERREEILNKTKLVPMTEKTITDLDDLHANLQKIRKLGYAYSRGEWILEAAGVAGPVFDSRGQITAALTISGPAQRFTSERVLEMAHLVKEGAAEISTELGYYPNIKR</sequence>
<gene>
    <name evidence="6" type="ORF">DFR64_2755</name>
</gene>
<dbReference type="InterPro" id="IPR036388">
    <property type="entry name" value="WH-like_DNA-bd_sf"/>
</dbReference>
<dbReference type="EMBL" id="QUMS01000005">
    <property type="protein sequence ID" value="REG05355.1"/>
    <property type="molecule type" value="Genomic_DNA"/>
</dbReference>
<dbReference type="SMART" id="SM00346">
    <property type="entry name" value="HTH_ICLR"/>
    <property type="match status" value="1"/>
</dbReference>
<dbReference type="GO" id="GO:0003677">
    <property type="term" value="F:DNA binding"/>
    <property type="evidence" value="ECO:0007669"/>
    <property type="project" value="UniProtKB-KW"/>
</dbReference>
<dbReference type="GO" id="GO:0003700">
    <property type="term" value="F:DNA-binding transcription factor activity"/>
    <property type="evidence" value="ECO:0007669"/>
    <property type="project" value="TreeGrafter"/>
</dbReference>
<dbReference type="Pfam" id="PF09339">
    <property type="entry name" value="HTH_IclR"/>
    <property type="match status" value="1"/>
</dbReference>
<evidence type="ECO:0000313" key="6">
    <source>
        <dbReference type="EMBL" id="REG05355.1"/>
    </source>
</evidence>
<evidence type="ECO:0000313" key="7">
    <source>
        <dbReference type="Proteomes" id="UP000256388"/>
    </source>
</evidence>
<keyword evidence="2" id="KW-0238">DNA-binding</keyword>
<dbReference type="PANTHER" id="PTHR30136">
    <property type="entry name" value="HELIX-TURN-HELIX TRANSCRIPTIONAL REGULATOR, ICLR FAMILY"/>
    <property type="match status" value="1"/>
</dbReference>
<feature type="domain" description="HTH iclR-type" evidence="4">
    <location>
        <begin position="1"/>
        <end position="61"/>
    </location>
</feature>
<dbReference type="InterPro" id="IPR005471">
    <property type="entry name" value="Tscrpt_reg_IclR_N"/>
</dbReference>
<evidence type="ECO:0000256" key="3">
    <source>
        <dbReference type="ARBA" id="ARBA00023163"/>
    </source>
</evidence>
<dbReference type="InterPro" id="IPR050707">
    <property type="entry name" value="HTH_MetabolicPath_Reg"/>
</dbReference>
<evidence type="ECO:0000259" key="4">
    <source>
        <dbReference type="PROSITE" id="PS51077"/>
    </source>
</evidence>
<dbReference type="Gene3D" id="3.30.450.40">
    <property type="match status" value="1"/>
</dbReference>
<dbReference type="InterPro" id="IPR036390">
    <property type="entry name" value="WH_DNA-bd_sf"/>
</dbReference>
<organism evidence="6 7">
    <name type="scientific">Pelolinea submarina</name>
    <dbReference type="NCBI Taxonomy" id="913107"/>
    <lineage>
        <taxon>Bacteria</taxon>
        <taxon>Bacillati</taxon>
        <taxon>Chloroflexota</taxon>
        <taxon>Anaerolineae</taxon>
        <taxon>Anaerolineales</taxon>
        <taxon>Anaerolineaceae</taxon>
        <taxon>Pelolinea</taxon>
    </lineage>
</organism>
<reference evidence="6 7" key="1">
    <citation type="submission" date="2018-08" db="EMBL/GenBank/DDBJ databases">
        <title>Genomic Encyclopedia of Type Strains, Phase IV (KMG-IV): sequencing the most valuable type-strain genomes for metagenomic binning, comparative biology and taxonomic classification.</title>
        <authorList>
            <person name="Goeker M."/>
        </authorList>
    </citation>
    <scope>NUCLEOTIDE SEQUENCE [LARGE SCALE GENOMIC DNA]</scope>
    <source>
        <strain evidence="6 7">DSM 23923</strain>
    </source>
</reference>
<name>A0A3E0A5T6_9CHLR</name>
<accession>A0A3E0A5T6</accession>
<keyword evidence="1" id="KW-0805">Transcription regulation</keyword>
<protein>
    <submittedName>
        <fullName evidence="6">IclR family transcriptional regulator</fullName>
    </submittedName>
</protein>
<keyword evidence="3" id="KW-0804">Transcription</keyword>
<proteinExistence type="predicted"/>
<dbReference type="SUPFAM" id="SSF55781">
    <property type="entry name" value="GAF domain-like"/>
    <property type="match status" value="1"/>
</dbReference>
<dbReference type="Gene3D" id="1.10.10.10">
    <property type="entry name" value="Winged helix-like DNA-binding domain superfamily/Winged helix DNA-binding domain"/>
    <property type="match status" value="1"/>
</dbReference>
<dbReference type="AlphaFoldDB" id="A0A3E0A5T6"/>
<dbReference type="PROSITE" id="PS51077">
    <property type="entry name" value="HTH_ICLR"/>
    <property type="match status" value="1"/>
</dbReference>
<comment type="caution">
    <text evidence="6">The sequence shown here is derived from an EMBL/GenBank/DDBJ whole genome shotgun (WGS) entry which is preliminary data.</text>
</comment>
<evidence type="ECO:0000259" key="5">
    <source>
        <dbReference type="PROSITE" id="PS51078"/>
    </source>
</evidence>
<dbReference type="PROSITE" id="PS51078">
    <property type="entry name" value="ICLR_ED"/>
    <property type="match status" value="1"/>
</dbReference>
<evidence type="ECO:0000256" key="2">
    <source>
        <dbReference type="ARBA" id="ARBA00023125"/>
    </source>
</evidence>
<dbReference type="InterPro" id="IPR029016">
    <property type="entry name" value="GAF-like_dom_sf"/>
</dbReference>
<dbReference type="Proteomes" id="UP000256388">
    <property type="component" value="Unassembled WGS sequence"/>
</dbReference>
<dbReference type="InterPro" id="IPR014757">
    <property type="entry name" value="Tscrpt_reg_IclR_C"/>
</dbReference>
<evidence type="ECO:0000256" key="1">
    <source>
        <dbReference type="ARBA" id="ARBA00023015"/>
    </source>
</evidence>
<dbReference type="Pfam" id="PF01614">
    <property type="entry name" value="IclR_C"/>
    <property type="match status" value="1"/>
</dbReference>
<dbReference type="PANTHER" id="PTHR30136:SF35">
    <property type="entry name" value="HTH-TYPE TRANSCRIPTIONAL REGULATOR RV1719"/>
    <property type="match status" value="1"/>
</dbReference>
<dbReference type="GO" id="GO:0045892">
    <property type="term" value="P:negative regulation of DNA-templated transcription"/>
    <property type="evidence" value="ECO:0007669"/>
    <property type="project" value="TreeGrafter"/>
</dbReference>